<proteinExistence type="inferred from homology"/>
<dbReference type="InterPro" id="IPR040323">
    <property type="entry name" value="EIPR1"/>
</dbReference>
<evidence type="ECO:0000259" key="5">
    <source>
        <dbReference type="Pfam" id="PF23609"/>
    </source>
</evidence>
<dbReference type="SUPFAM" id="SSF50978">
    <property type="entry name" value="WD40 repeat-like"/>
    <property type="match status" value="1"/>
</dbReference>
<evidence type="ECO:0000256" key="3">
    <source>
        <dbReference type="ARBA" id="ARBA00022737"/>
    </source>
</evidence>
<keyword evidence="3" id="KW-0677">Repeat</keyword>
<protein>
    <submittedName>
        <fullName evidence="7">Protein TSSC1-like</fullName>
    </submittedName>
</protein>
<accession>A0ABM1RZI6</accession>
<feature type="repeat" description="WD" evidence="4">
    <location>
        <begin position="89"/>
        <end position="131"/>
    </location>
</feature>
<reference evidence="7" key="1">
    <citation type="submission" date="2025-08" db="UniProtKB">
        <authorList>
            <consortium name="RefSeq"/>
        </authorList>
    </citation>
    <scope>IDENTIFICATION</scope>
    <source>
        <tissue evidence="7">Muscle</tissue>
    </source>
</reference>
<dbReference type="Proteomes" id="UP000694941">
    <property type="component" value="Unplaced"/>
</dbReference>
<evidence type="ECO:0000256" key="2">
    <source>
        <dbReference type="ARBA" id="ARBA00022574"/>
    </source>
</evidence>
<dbReference type="InterPro" id="IPR059104">
    <property type="entry name" value="Beta-prop_EIPR1-like"/>
</dbReference>
<dbReference type="GeneID" id="111084344"/>
<dbReference type="PROSITE" id="PS50082">
    <property type="entry name" value="WD_REPEATS_2"/>
    <property type="match status" value="1"/>
</dbReference>
<name>A0ABM1RZI6_LIMPO</name>
<dbReference type="InterPro" id="IPR036322">
    <property type="entry name" value="WD40_repeat_dom_sf"/>
</dbReference>
<organism evidence="6 7">
    <name type="scientific">Limulus polyphemus</name>
    <name type="common">Atlantic horseshoe crab</name>
    <dbReference type="NCBI Taxonomy" id="6850"/>
    <lineage>
        <taxon>Eukaryota</taxon>
        <taxon>Metazoa</taxon>
        <taxon>Ecdysozoa</taxon>
        <taxon>Arthropoda</taxon>
        <taxon>Chelicerata</taxon>
        <taxon>Merostomata</taxon>
        <taxon>Xiphosura</taxon>
        <taxon>Limulidae</taxon>
        <taxon>Limulus</taxon>
    </lineage>
</organism>
<dbReference type="PANTHER" id="PTHR14205">
    <property type="entry name" value="WD-REPEAT PROTEIN"/>
    <property type="match status" value="1"/>
</dbReference>
<evidence type="ECO:0000313" key="6">
    <source>
        <dbReference type="Proteomes" id="UP000694941"/>
    </source>
</evidence>
<evidence type="ECO:0000256" key="4">
    <source>
        <dbReference type="PROSITE-ProRule" id="PRU00221"/>
    </source>
</evidence>
<evidence type="ECO:0000256" key="1">
    <source>
        <dbReference type="ARBA" id="ARBA00005672"/>
    </source>
</evidence>
<dbReference type="PROSITE" id="PS00678">
    <property type="entry name" value="WD_REPEATS_1"/>
    <property type="match status" value="1"/>
</dbReference>
<dbReference type="InterPro" id="IPR019775">
    <property type="entry name" value="WD40_repeat_CS"/>
</dbReference>
<dbReference type="PANTHER" id="PTHR14205:SF15">
    <property type="entry name" value="EARP AND GARP COMPLEX-INTERACTING PROTEIN 1"/>
    <property type="match status" value="1"/>
</dbReference>
<sequence>MTSNKVTETVCLEGMTSTKFTETVCLEGMTSDKVTETIVGTGSADIKGKPQINAASWNPHQNCNLVAAAVDTSVRGWDLRTMQQSWVIESAHGQLVRELDFNPNRQYFLVTCGDDCHTKFWDIRSPDTPVLVQSHHSHW</sequence>
<feature type="domain" description="EIPR1-like beta-propeller" evidence="5">
    <location>
        <begin position="33"/>
        <end position="139"/>
    </location>
</feature>
<dbReference type="SMART" id="SM00320">
    <property type="entry name" value="WD40"/>
    <property type="match status" value="2"/>
</dbReference>
<keyword evidence="2 4" id="KW-0853">WD repeat</keyword>
<dbReference type="Pfam" id="PF23609">
    <property type="entry name" value="Beta-prop_EIPR1"/>
    <property type="match status" value="1"/>
</dbReference>
<gene>
    <name evidence="7" type="primary">LOC111084344</name>
</gene>
<dbReference type="RefSeq" id="XP_022236791.1">
    <property type="nucleotide sequence ID" value="XM_022381083.1"/>
</dbReference>
<dbReference type="InterPro" id="IPR015943">
    <property type="entry name" value="WD40/YVTN_repeat-like_dom_sf"/>
</dbReference>
<dbReference type="Gene3D" id="2.130.10.10">
    <property type="entry name" value="YVTN repeat-like/Quinoprotein amine dehydrogenase"/>
    <property type="match status" value="1"/>
</dbReference>
<dbReference type="InterPro" id="IPR001680">
    <property type="entry name" value="WD40_rpt"/>
</dbReference>
<keyword evidence="6" id="KW-1185">Reference proteome</keyword>
<evidence type="ECO:0000313" key="7">
    <source>
        <dbReference type="RefSeq" id="XP_022236791.1"/>
    </source>
</evidence>
<comment type="similarity">
    <text evidence="1">Belongs to the WD repeat EIPR1 family.</text>
</comment>